<dbReference type="EMBL" id="MW366843">
    <property type="protein sequence ID" value="QQO90252.1"/>
    <property type="molecule type" value="Genomic_DNA"/>
</dbReference>
<keyword evidence="2" id="KW-1185">Reference proteome</keyword>
<evidence type="ECO:0000313" key="2">
    <source>
        <dbReference type="Proteomes" id="UP000596123"/>
    </source>
</evidence>
<accession>A0A7T8EQ14</accession>
<name>A0A7T8EQ14_9CAUD</name>
<proteinExistence type="predicted"/>
<sequence length="1509" mass="167773">MKSETEKFFIDFLQDNPAWEELFETMGEANDALNLATIQQLLDVRKITSSSPVELAEESLRLLGINISRDMMTYRIDTYRRIFDTLPDYNLVSGTSSWPKFVSMLLGGQFESQRLYTADYQTFLPKPLGALVQDGGQWYRTTHVDLDVDAHIIDAGLDLTVDQEAQADIVAALQQIGMTEQQAIEWHVNHVGFDPVNKDLTQRTARNVMLNRRITKLFYQWAPIEDVLHAVNTTVSLTMQIFLTAHTVVEPVRRFFVGRPLTQSLEFIEPEYIHGGQEIVFGVLVRYSDNTERTEECYVEDNPNIQSRNGNAVVFAEPNAILAVDLIVTYKGTRHQISTRLFPLGIEPDPVEIYVAAPMLYGNSTNRLRVYGKYKDGTTRDLTGSNTLQMEPSLGTLDGTSLVLPSVVADTTMSIKAVYKGQADISIVNDFAVLKSVRALTPVELSVLVPDVITQGVDVELQCVCTYNDKTSKIVTAQLMSTSRDANIVQDVLKSKIRRQDYMTNIVAKFDDGGSVQTTAQVKLRAPVNLLAAVDIVIPDTIMERDNITPKAMGLYVLETATQQQIIDRDPAVIVAYQELRGRWFTSEDLSQDIYGLQNVNPETGEFQAPWVDTGYRDYSLHVTVIDGQLARTFSEIFPVYDTVLMPRQVDITSGTRVASGDFISLPTVCLWSNGKSYAAAATMTVEYVPSASAVEEARTRTIELQKQAVILGQDPTVYDPDAPDYSQWVSVEISNGVGTLFDPILDRSQPIQILYFKGDLHGVARVHITYKSDDGTTITNSRDFQVVPVRALVESILIEMPDEVIDQSRTFARLFATYADGVQEYVQAAHWSGVWPDQDTDPYQVLRFVPGTYSGASIVEAVHGRVPTDIKDFRQMRISKLPMFDDIGDMNQLATTMYDGAIVQIGKCNEQTNAAVRARFYRIENQLEIVIVPTPQPSINTILNSRIEGATTISAAVRLESYALVNTYETGGIVRQLDGSYAQGEKKTFDLEVSADWSIVNSWYFTRDGNNIILEPTDDVVAEIDDNGDVIPSVNANCAIRIRAQFICDGYAIEKFLTVYITLANTYLQSGAVLGPEIFWDLVDKNPTFEYANGRWYVPYSLRILLKSGEEVTTTAALWSIGDDTDVDSVSIDPLNGHLYLADQQRSDGRIRINAVYSAINPETQASETLNITRVIQMHSTRTILTGAIELPASNIEPNKTYQAIAEYERRDGQTGTSVVPDSDTVKFVWSVISSVPGFQINTQTGEFSFIPQKNPQTVKIECMLTEQRTNLTMVQEVTCPGIGFPQDLAIVGFTNVRDDSSMQMKASLGRTGTFVKDDVTTKTLWQTTNSKGDVVTIPGITVNAQTGMLTINQLLSDADFGVRATYIENSVRLTQVHYMRAFSSYPRFGTAQFGVNNIAGLEQAVTNRMRSSNGGTFVLTPKTDEYGYFAARADYGRAVFAAGADAQGNVNPDWNGFDAAKWPVTGDDGQRGPLVLRKVYDNLTENINVYRTNARAFGSAVITVRYT</sequence>
<reference evidence="1 2" key="1">
    <citation type="submission" date="2020-12" db="EMBL/GenBank/DDBJ databases">
        <title>Complete genome sequence of Erwinia phage pEa_SNUABM_5.</title>
        <authorList>
            <person name="Kim S.G."/>
            <person name="Lee S.B."/>
            <person name="Kwon J."/>
            <person name="Park S.C."/>
        </authorList>
    </citation>
    <scope>NUCLEOTIDE SEQUENCE [LARGE SCALE GENOMIC DNA]</scope>
</reference>
<gene>
    <name evidence="1" type="ORF">pEaSNUABM5_00110</name>
</gene>
<protein>
    <submittedName>
        <fullName evidence="1">Ig-like virion protein</fullName>
    </submittedName>
</protein>
<organism evidence="1 2">
    <name type="scientific">Erwinia phage pEa_SNUABM_5</name>
    <dbReference type="NCBI Taxonomy" id="2797313"/>
    <lineage>
        <taxon>Viruses</taxon>
        <taxon>Duplodnaviria</taxon>
        <taxon>Heunggongvirae</taxon>
        <taxon>Uroviricota</taxon>
        <taxon>Caudoviricetes</taxon>
        <taxon>Rivsvirus</taxon>
        <taxon>Rivsvirus SNUABM5</taxon>
    </lineage>
</organism>
<dbReference type="Proteomes" id="UP000596123">
    <property type="component" value="Segment"/>
</dbReference>
<evidence type="ECO:0000313" key="1">
    <source>
        <dbReference type="EMBL" id="QQO90252.1"/>
    </source>
</evidence>